<dbReference type="AlphaFoldDB" id="A0A1H5VCY9"/>
<reference evidence="5" key="1">
    <citation type="submission" date="2016-10" db="EMBL/GenBank/DDBJ databases">
        <authorList>
            <person name="Varghese N."/>
            <person name="Submissions S."/>
        </authorList>
    </citation>
    <scope>NUCLEOTIDE SEQUENCE [LARGE SCALE GENOMIC DNA]</scope>
    <source>
        <strain evidence="5">DSM 43163</strain>
    </source>
</reference>
<dbReference type="InterPro" id="IPR008462">
    <property type="entry name" value="CsbD"/>
</dbReference>
<comment type="similarity">
    <text evidence="1">Belongs to the UPF0337 (CsbD) family.</text>
</comment>
<feature type="region of interest" description="Disordered" evidence="2">
    <location>
        <begin position="1"/>
        <end position="64"/>
    </location>
</feature>
<evidence type="ECO:0000313" key="5">
    <source>
        <dbReference type="Proteomes" id="UP000236723"/>
    </source>
</evidence>
<proteinExistence type="inferred from homology"/>
<evidence type="ECO:0000259" key="3">
    <source>
        <dbReference type="Pfam" id="PF05532"/>
    </source>
</evidence>
<gene>
    <name evidence="4" type="ORF">SAMN04489712_102266</name>
</gene>
<name>A0A1H5VCY9_9ACTN</name>
<keyword evidence="5" id="KW-1185">Reference proteome</keyword>
<dbReference type="OrthoDB" id="2143260at2"/>
<dbReference type="EMBL" id="FNVO01000002">
    <property type="protein sequence ID" value="SEF85090.1"/>
    <property type="molecule type" value="Genomic_DNA"/>
</dbReference>
<feature type="compositionally biased region" description="Basic and acidic residues" evidence="2">
    <location>
        <begin position="17"/>
        <end position="39"/>
    </location>
</feature>
<dbReference type="Gene3D" id="1.10.1470.10">
    <property type="entry name" value="YjbJ"/>
    <property type="match status" value="1"/>
</dbReference>
<dbReference type="InterPro" id="IPR036629">
    <property type="entry name" value="YjbJ_sf"/>
</dbReference>
<organism evidence="4 5">
    <name type="scientific">Thermomonospora echinospora</name>
    <dbReference type="NCBI Taxonomy" id="1992"/>
    <lineage>
        <taxon>Bacteria</taxon>
        <taxon>Bacillati</taxon>
        <taxon>Actinomycetota</taxon>
        <taxon>Actinomycetes</taxon>
        <taxon>Streptosporangiales</taxon>
        <taxon>Thermomonosporaceae</taxon>
        <taxon>Thermomonospora</taxon>
    </lineage>
</organism>
<dbReference type="RefSeq" id="WP_103936545.1">
    <property type="nucleotide sequence ID" value="NZ_FNVO01000002.1"/>
</dbReference>
<dbReference type="SUPFAM" id="SSF69047">
    <property type="entry name" value="Hypothetical protein YjbJ"/>
    <property type="match status" value="1"/>
</dbReference>
<sequence>MSLLDKLKNKAQQVKGRGKEETGRRTGDPYLESEGRGDRAAGGMKQAGERVKDAAKDVRRGFGR</sequence>
<evidence type="ECO:0000256" key="2">
    <source>
        <dbReference type="SAM" id="MobiDB-lite"/>
    </source>
</evidence>
<dbReference type="Pfam" id="PF05532">
    <property type="entry name" value="CsbD"/>
    <property type="match status" value="1"/>
</dbReference>
<protein>
    <submittedName>
        <fullName evidence="4">Uncharacterized conserved protein YjbJ, UPF0337 family</fullName>
    </submittedName>
</protein>
<accession>A0A1H5VCY9</accession>
<dbReference type="Proteomes" id="UP000236723">
    <property type="component" value="Unassembled WGS sequence"/>
</dbReference>
<evidence type="ECO:0000313" key="4">
    <source>
        <dbReference type="EMBL" id="SEF85090.1"/>
    </source>
</evidence>
<evidence type="ECO:0000256" key="1">
    <source>
        <dbReference type="ARBA" id="ARBA00009129"/>
    </source>
</evidence>
<feature type="domain" description="CsbD-like" evidence="3">
    <location>
        <begin position="5"/>
        <end position="57"/>
    </location>
</feature>
<feature type="compositionally biased region" description="Basic and acidic residues" evidence="2">
    <location>
        <begin position="47"/>
        <end position="64"/>
    </location>
</feature>